<keyword evidence="4" id="KW-0804">Transcription</keyword>
<dbReference type="Gene3D" id="1.10.10.10">
    <property type="entry name" value="Winged helix-like DNA-binding domain superfamily/Winged helix DNA-binding domain"/>
    <property type="match status" value="1"/>
</dbReference>
<keyword evidence="7" id="KW-1185">Reference proteome</keyword>
<dbReference type="InterPro" id="IPR036388">
    <property type="entry name" value="WH-like_DNA-bd_sf"/>
</dbReference>
<comment type="similarity">
    <text evidence="1">Belongs to the LysR transcriptional regulatory family.</text>
</comment>
<dbReference type="FunFam" id="1.10.10.10:FF:000001">
    <property type="entry name" value="LysR family transcriptional regulator"/>
    <property type="match status" value="1"/>
</dbReference>
<evidence type="ECO:0000313" key="6">
    <source>
        <dbReference type="EMBL" id="QQS82262.1"/>
    </source>
</evidence>
<reference evidence="6 7" key="1">
    <citation type="submission" date="2021-01" db="EMBL/GenBank/DDBJ databases">
        <title>FDA dAtabase for Regulatory Grade micrObial Sequences (FDA-ARGOS): Supporting development and validation of Infectious Disease Dx tests.</title>
        <authorList>
            <person name="Sproer C."/>
            <person name="Gronow S."/>
            <person name="Severitt S."/>
            <person name="Schroder I."/>
            <person name="Tallon L."/>
            <person name="Sadzewicz L."/>
            <person name="Zhao X."/>
            <person name="Boylan J."/>
            <person name="Ott S."/>
            <person name="Bowen H."/>
            <person name="Vavikolanu K."/>
            <person name="Mehta A."/>
            <person name="Aluvathingal J."/>
            <person name="Nadendla S."/>
            <person name="Lowell S."/>
            <person name="Myers T."/>
            <person name="Yan Y."/>
            <person name="Sichtig H."/>
        </authorList>
    </citation>
    <scope>NUCLEOTIDE SEQUENCE [LARGE SCALE GENOMIC DNA]</scope>
    <source>
        <strain evidence="6 7">FDAARGOS_1148</strain>
    </source>
</reference>
<dbReference type="Gene3D" id="3.40.190.290">
    <property type="match status" value="1"/>
</dbReference>
<evidence type="ECO:0000256" key="2">
    <source>
        <dbReference type="ARBA" id="ARBA00023015"/>
    </source>
</evidence>
<protein>
    <submittedName>
        <fullName evidence="6">LysR family transcriptional regulator</fullName>
    </submittedName>
</protein>
<dbReference type="GO" id="GO:0003700">
    <property type="term" value="F:DNA-binding transcription factor activity"/>
    <property type="evidence" value="ECO:0007669"/>
    <property type="project" value="InterPro"/>
</dbReference>
<dbReference type="PROSITE" id="PS50931">
    <property type="entry name" value="HTH_LYSR"/>
    <property type="match status" value="1"/>
</dbReference>
<gene>
    <name evidence="6" type="ORF">I6J05_10150</name>
</gene>
<dbReference type="InterPro" id="IPR000847">
    <property type="entry name" value="LysR_HTH_N"/>
</dbReference>
<dbReference type="GO" id="GO:0000976">
    <property type="term" value="F:transcription cis-regulatory region binding"/>
    <property type="evidence" value="ECO:0007669"/>
    <property type="project" value="TreeGrafter"/>
</dbReference>
<dbReference type="EMBL" id="CP068073">
    <property type="protein sequence ID" value="QQS82262.1"/>
    <property type="molecule type" value="Genomic_DNA"/>
</dbReference>
<name>A0AB37H3J1_9STAP</name>
<accession>A0AB37H3J1</accession>
<dbReference type="Pfam" id="PF00126">
    <property type="entry name" value="HTH_1"/>
    <property type="match status" value="1"/>
</dbReference>
<dbReference type="PANTHER" id="PTHR30126">
    <property type="entry name" value="HTH-TYPE TRANSCRIPTIONAL REGULATOR"/>
    <property type="match status" value="1"/>
</dbReference>
<keyword evidence="2" id="KW-0805">Transcription regulation</keyword>
<dbReference type="SUPFAM" id="SSF46785">
    <property type="entry name" value="Winged helix' DNA-binding domain"/>
    <property type="match status" value="1"/>
</dbReference>
<sequence length="295" mass="34790">MELLYLKYFKSVAETLNYTQAAEDLYISQPALSMTIKKLEKELNTELFIKKGRNIVLTENGKLLLKSVNRIFNEIDRVSEIIQNNTAIREKTVHFASSHTRLMSGIFPEYVKNYPENKYNMEITVNREIIQKLLSHHISFALNSIELTHPKIECKKIIDEDIVLTYPHKFDGLLTSDDLYNNSIYKSFLFSSHNKEYNEMLKAFLETKNIKINNSNYVDDYFLRTLLRERTNFCFLPASMCKELELPYMQDKNLIISSNIYLSTLKDTPLNEADLNLYQFIKDYYKKHQAHYIVK</sequence>
<evidence type="ECO:0000313" key="7">
    <source>
        <dbReference type="Proteomes" id="UP000595942"/>
    </source>
</evidence>
<dbReference type="SUPFAM" id="SSF53850">
    <property type="entry name" value="Periplasmic binding protein-like II"/>
    <property type="match status" value="1"/>
</dbReference>
<evidence type="ECO:0000256" key="4">
    <source>
        <dbReference type="ARBA" id="ARBA00023163"/>
    </source>
</evidence>
<evidence type="ECO:0000256" key="3">
    <source>
        <dbReference type="ARBA" id="ARBA00023125"/>
    </source>
</evidence>
<feature type="domain" description="HTH lysR-type" evidence="5">
    <location>
        <begin position="1"/>
        <end position="58"/>
    </location>
</feature>
<dbReference type="AlphaFoldDB" id="A0AB37H3J1"/>
<dbReference type="InterPro" id="IPR036390">
    <property type="entry name" value="WH_DNA-bd_sf"/>
</dbReference>
<proteinExistence type="inferred from homology"/>
<dbReference type="PANTHER" id="PTHR30126:SF40">
    <property type="entry name" value="HTH-TYPE TRANSCRIPTIONAL REGULATOR GLTR"/>
    <property type="match status" value="1"/>
</dbReference>
<evidence type="ECO:0000256" key="1">
    <source>
        <dbReference type="ARBA" id="ARBA00009437"/>
    </source>
</evidence>
<dbReference type="GeneID" id="93725367"/>
<evidence type="ECO:0000259" key="5">
    <source>
        <dbReference type="PROSITE" id="PS50931"/>
    </source>
</evidence>
<organism evidence="6 7">
    <name type="scientific">Staphylococcus condimenti</name>
    <dbReference type="NCBI Taxonomy" id="70255"/>
    <lineage>
        <taxon>Bacteria</taxon>
        <taxon>Bacillati</taxon>
        <taxon>Bacillota</taxon>
        <taxon>Bacilli</taxon>
        <taxon>Bacillales</taxon>
        <taxon>Staphylococcaceae</taxon>
        <taxon>Staphylococcus</taxon>
    </lineage>
</organism>
<keyword evidence="3" id="KW-0238">DNA-binding</keyword>
<dbReference type="Proteomes" id="UP000595942">
    <property type="component" value="Chromosome"/>
</dbReference>
<dbReference type="KEGG" id="scv:A4G25_08370"/>
<dbReference type="RefSeq" id="WP_047132080.1">
    <property type="nucleotide sequence ID" value="NZ_CP015114.1"/>
</dbReference>
<dbReference type="PRINTS" id="PR00039">
    <property type="entry name" value="HTHLYSR"/>
</dbReference>